<comment type="caution">
    <text evidence="3">The sequence shown here is derived from an EMBL/GenBank/DDBJ whole genome shotgun (WGS) entry which is preliminary data.</text>
</comment>
<feature type="compositionally biased region" description="Polar residues" evidence="1">
    <location>
        <begin position="262"/>
        <end position="271"/>
    </location>
</feature>
<protein>
    <recommendedName>
        <fullName evidence="2">Surface presentation of antigen domain-containing protein</fullName>
    </recommendedName>
</protein>
<evidence type="ECO:0000313" key="4">
    <source>
        <dbReference type="Proteomes" id="UP000237003"/>
    </source>
</evidence>
<name>A0A2S4S2J0_CITAM</name>
<dbReference type="AlphaFoldDB" id="A0A2S4S2J0"/>
<feature type="region of interest" description="Disordered" evidence="1">
    <location>
        <begin position="262"/>
        <end position="301"/>
    </location>
</feature>
<accession>A0A2S4S2J0</accession>
<feature type="compositionally biased region" description="Low complexity" evidence="1">
    <location>
        <begin position="282"/>
        <end position="294"/>
    </location>
</feature>
<evidence type="ECO:0000313" key="3">
    <source>
        <dbReference type="EMBL" id="POU68085.1"/>
    </source>
</evidence>
<evidence type="ECO:0000259" key="2">
    <source>
        <dbReference type="Pfam" id="PF02510"/>
    </source>
</evidence>
<organism evidence="3 4">
    <name type="scientific">Citrobacter amalonaticus</name>
    <dbReference type="NCBI Taxonomy" id="35703"/>
    <lineage>
        <taxon>Bacteria</taxon>
        <taxon>Pseudomonadati</taxon>
        <taxon>Pseudomonadota</taxon>
        <taxon>Gammaproteobacteria</taxon>
        <taxon>Enterobacterales</taxon>
        <taxon>Enterobacteriaceae</taxon>
        <taxon>Citrobacter</taxon>
    </lineage>
</organism>
<reference evidence="3 4" key="1">
    <citation type="submission" date="2018-01" db="EMBL/GenBank/DDBJ databases">
        <title>Complete genome sequences of 14 Citrobacter spp. isolated from plant in Canada.</title>
        <authorList>
            <person name="Bhandare S.G."/>
            <person name="Colavecchio A."/>
            <person name="Jeukens J."/>
            <person name="Emond-Rheault J.-G."/>
            <person name="Freschi L."/>
            <person name="Hamel J."/>
            <person name="Kukavica-Ibrulj I."/>
            <person name="Levesque R."/>
            <person name="Goodridge L."/>
        </authorList>
    </citation>
    <scope>NUCLEOTIDE SEQUENCE [LARGE SCALE GENOMIC DNA]</scope>
    <source>
        <strain evidence="3 4">S1285</strain>
    </source>
</reference>
<evidence type="ECO:0000256" key="1">
    <source>
        <dbReference type="SAM" id="MobiDB-lite"/>
    </source>
</evidence>
<feature type="domain" description="Surface presentation of antigen" evidence="2">
    <location>
        <begin position="219"/>
        <end position="299"/>
    </location>
</feature>
<dbReference type="EMBL" id="PQLX01000001">
    <property type="protein sequence ID" value="POU68085.1"/>
    <property type="molecule type" value="Genomic_DNA"/>
</dbReference>
<dbReference type="Pfam" id="PF02510">
    <property type="entry name" value="SPAN"/>
    <property type="match status" value="1"/>
</dbReference>
<gene>
    <name evidence="3" type="ORF">C3430_03120</name>
</gene>
<proteinExistence type="predicted"/>
<dbReference type="Proteomes" id="UP000237003">
    <property type="component" value="Unassembled WGS sequence"/>
</dbReference>
<dbReference type="InterPro" id="IPR056746">
    <property type="entry name" value="SPAN_dom"/>
</dbReference>
<sequence length="301" mass="32642">MDNSINIKLASEYCRLGDQDNEPVVSLAERCGNKLKKDQHAQEDEDIVAGGLGLASLPSMQPVSERMQQAVQGKLLTTPAMSLNSDSVITATRIKQAEGTTDSSKLTEIVAASAVAAKANALASERASAQNLATPAAELQGESRESDMKIPEAEGNTFGQLFSDRDKAGILQTIPAINNHDGTLRRETPFTQAMLQGQPTVDGNSPAENVMNNGDISRSEMTWHFKSWGDNNTHTAKLVFHDVMSSTNEVTIIPSNETVHSALTRQQQQDGLSYVQIERATSQDQEQGQNSQQNNDEEESE</sequence>